<dbReference type="Pfam" id="PF21789">
    <property type="entry name" value="TNP-like_RNaseH_C"/>
    <property type="match status" value="1"/>
</dbReference>
<dbReference type="PROSITE" id="PS50950">
    <property type="entry name" value="ZF_THAP"/>
    <property type="match status" value="1"/>
</dbReference>
<proteinExistence type="predicted"/>
<evidence type="ECO:0000256" key="5">
    <source>
        <dbReference type="PROSITE-ProRule" id="PRU00309"/>
    </source>
</evidence>
<name>A0A1Y1KI01_PHOPY</name>
<keyword evidence="6" id="KW-0175">Coiled coil</keyword>
<evidence type="ECO:0000256" key="1">
    <source>
        <dbReference type="ARBA" id="ARBA00022723"/>
    </source>
</evidence>
<dbReference type="InterPro" id="IPR048367">
    <property type="entry name" value="TNP-like_RNaseH_C"/>
</dbReference>
<dbReference type="EMBL" id="VVIM01000001">
    <property type="protein sequence ID" value="KAB0805119.1"/>
    <property type="molecule type" value="Genomic_DNA"/>
</dbReference>
<keyword evidence="4 5" id="KW-0238">DNA-binding</keyword>
<evidence type="ECO:0000256" key="4">
    <source>
        <dbReference type="ARBA" id="ARBA00023125"/>
    </source>
</evidence>
<keyword evidence="11" id="KW-1185">Reference proteome</keyword>
<dbReference type="InterPro" id="IPR048365">
    <property type="entry name" value="TNP-like_RNaseH_N"/>
</dbReference>
<evidence type="ECO:0000256" key="2">
    <source>
        <dbReference type="ARBA" id="ARBA00022771"/>
    </source>
</evidence>
<keyword evidence="1" id="KW-0479">Metal-binding</keyword>
<dbReference type="Pfam" id="PF05485">
    <property type="entry name" value="THAP"/>
    <property type="match status" value="1"/>
</dbReference>
<dbReference type="InterPro" id="IPR048366">
    <property type="entry name" value="TNP-like_GBD"/>
</dbReference>
<feature type="domain" description="THAP-type" evidence="8">
    <location>
        <begin position="23"/>
        <end position="102"/>
    </location>
</feature>
<evidence type="ECO:0000256" key="7">
    <source>
        <dbReference type="SAM" id="SignalP"/>
    </source>
</evidence>
<dbReference type="Proteomes" id="UP000327044">
    <property type="component" value="Unassembled WGS sequence"/>
</dbReference>
<organism evidence="9">
    <name type="scientific">Photinus pyralis</name>
    <name type="common">Common eastern firefly</name>
    <name type="synonym">Lampyris pyralis</name>
    <dbReference type="NCBI Taxonomy" id="7054"/>
    <lineage>
        <taxon>Eukaryota</taxon>
        <taxon>Metazoa</taxon>
        <taxon>Ecdysozoa</taxon>
        <taxon>Arthropoda</taxon>
        <taxon>Hexapoda</taxon>
        <taxon>Insecta</taxon>
        <taxon>Pterygota</taxon>
        <taxon>Neoptera</taxon>
        <taxon>Endopterygota</taxon>
        <taxon>Coleoptera</taxon>
        <taxon>Polyphaga</taxon>
        <taxon>Elateriformia</taxon>
        <taxon>Elateroidea</taxon>
        <taxon>Lampyridae</taxon>
        <taxon>Lampyrinae</taxon>
        <taxon>Photinus</taxon>
    </lineage>
</organism>
<protein>
    <recommendedName>
        <fullName evidence="8">THAP-type domain-containing protein</fullName>
    </recommendedName>
</protein>
<dbReference type="AlphaFoldDB" id="A0A1Y1KI01"/>
<evidence type="ECO:0000256" key="6">
    <source>
        <dbReference type="SAM" id="Coils"/>
    </source>
</evidence>
<dbReference type="GO" id="GO:0008270">
    <property type="term" value="F:zinc ion binding"/>
    <property type="evidence" value="ECO:0007669"/>
    <property type="project" value="UniProtKB-KW"/>
</dbReference>
<evidence type="ECO:0000313" key="10">
    <source>
        <dbReference type="EMBL" id="KAB0805119.1"/>
    </source>
</evidence>
<reference evidence="10" key="3">
    <citation type="submission" date="2019-08" db="EMBL/GenBank/DDBJ databases">
        <authorList>
            <consortium name="Photinus pyralis genome working group"/>
            <person name="Fallon T.R."/>
            <person name="Sander Lower S.E."/>
            <person name="Weng J.-K."/>
        </authorList>
    </citation>
    <scope>NUCLEOTIDE SEQUENCE</scope>
    <source>
        <strain evidence="10">1611_PpyrPB1</strain>
        <tissue evidence="10">Whole body</tissue>
    </source>
</reference>
<evidence type="ECO:0000256" key="3">
    <source>
        <dbReference type="ARBA" id="ARBA00022833"/>
    </source>
</evidence>
<dbReference type="SUPFAM" id="SSF57716">
    <property type="entry name" value="Glucocorticoid receptor-like (DNA-binding domain)"/>
    <property type="match status" value="1"/>
</dbReference>
<dbReference type="InParanoid" id="A0A1Y1KI01"/>
<accession>A0A1Y1KI01</accession>
<gene>
    <name evidence="10" type="ORF">PPYR_02089</name>
</gene>
<keyword evidence="7" id="KW-0732">Signal</keyword>
<evidence type="ECO:0000259" key="8">
    <source>
        <dbReference type="PROSITE" id="PS50950"/>
    </source>
</evidence>
<dbReference type="InterPro" id="IPR006612">
    <property type="entry name" value="THAP_Znf"/>
</dbReference>
<keyword evidence="3" id="KW-0862">Zinc</keyword>
<dbReference type="GO" id="GO:0003677">
    <property type="term" value="F:DNA binding"/>
    <property type="evidence" value="ECO:0007669"/>
    <property type="project" value="UniProtKB-UniRule"/>
</dbReference>
<dbReference type="EMBL" id="GEZM01085094">
    <property type="protein sequence ID" value="JAV60238.1"/>
    <property type="molecule type" value="Transcribed_RNA"/>
</dbReference>
<feature type="signal peptide" evidence="7">
    <location>
        <begin position="1"/>
        <end position="19"/>
    </location>
</feature>
<dbReference type="Pfam" id="PF21787">
    <property type="entry name" value="TNP-like_RNaseH_N"/>
    <property type="match status" value="1"/>
</dbReference>
<evidence type="ECO:0000313" key="11">
    <source>
        <dbReference type="Proteomes" id="UP000327044"/>
    </source>
</evidence>
<keyword evidence="2 5" id="KW-0863">Zinc-finger</keyword>
<dbReference type="SMART" id="SM00980">
    <property type="entry name" value="THAP"/>
    <property type="match status" value="1"/>
</dbReference>
<reference evidence="9" key="1">
    <citation type="journal article" date="2016" name="Sci. Rep.">
        <title>Molecular characterization of firefly nuptial gifts: a multi-omics approach sheds light on postcopulatory sexual selection.</title>
        <authorList>
            <person name="Al-Wathiqui N."/>
            <person name="Fallon T.R."/>
            <person name="South A."/>
            <person name="Weng J.K."/>
            <person name="Lewis S.M."/>
        </authorList>
    </citation>
    <scope>NUCLEOTIDE SEQUENCE</scope>
</reference>
<evidence type="ECO:0000313" key="9">
    <source>
        <dbReference type="EMBL" id="JAV60238.1"/>
    </source>
</evidence>
<dbReference type="Pfam" id="PF21788">
    <property type="entry name" value="TNP-like_GBD"/>
    <property type="match status" value="1"/>
</dbReference>
<reference evidence="10 11" key="2">
    <citation type="journal article" date="2018" name="Elife">
        <title>Firefly genomes illuminate parallel origins of bioluminescence in beetles.</title>
        <authorList>
            <person name="Fallon T.R."/>
            <person name="Lower S.E."/>
            <person name="Chang C.H."/>
            <person name="Bessho-Uehara M."/>
            <person name="Martin G.J."/>
            <person name="Bewick A.J."/>
            <person name="Behringer M."/>
            <person name="Debat H.J."/>
            <person name="Wong I."/>
            <person name="Day J.C."/>
            <person name="Suvorov A."/>
            <person name="Silva C.J."/>
            <person name="Stanger-Hall K.F."/>
            <person name="Hall D.W."/>
            <person name="Schmitz R.J."/>
            <person name="Nelson D.R."/>
            <person name="Lewis S.M."/>
            <person name="Shigenobu S."/>
            <person name="Bybee S.M."/>
            <person name="Larracuente A.M."/>
            <person name="Oba Y."/>
            <person name="Weng J.K."/>
        </authorList>
    </citation>
    <scope>NUCLEOTIDE SEQUENCE [LARGE SCALE GENOMIC DNA]</scope>
    <source>
        <strain evidence="10">1611_PpyrPB1</strain>
        <tissue evidence="10">Whole body</tissue>
    </source>
</reference>
<dbReference type="SMART" id="SM00692">
    <property type="entry name" value="DM3"/>
    <property type="match status" value="1"/>
</dbReference>
<feature type="coiled-coil region" evidence="6">
    <location>
        <begin position="242"/>
        <end position="269"/>
    </location>
</feature>
<feature type="chain" id="PRO_5033750782" description="THAP-type domain-containing protein" evidence="7">
    <location>
        <begin position="20"/>
        <end position="975"/>
    </location>
</feature>
<sequence length="975" mass="110735">MFPAFLIAVSVVLFKNMEQQQRTPKKCCVPQCNNKWGKKHRFPVKNAELCKLWKDKISNPALASLSDEAIYKSYRVCDVHFREDVKTGGKRGLLPFAYPTLFLSTDADANTENVAPNIEDETHAEVFVEPARVIAVGTSCFSSLYQFKSPVPVKAASNPNIGASCSSDASIPRSIQMIGMDSIMSVRQGVTAQNTLKNIPAKLHRKKAVTLRAEKRGSLLKEVNVTRQNQLTVQAKHFYRKVVQQAKQMQYLEKKLKGYQERLAAAEALNRHPDFQLLMKYVNTPTYNFIMAQVKNQLLTPKRRRYTIEQKILALTLLKASSKGYRLLSKLFALPSRVTLRKLLQKLPLKAGLNKSIFTPLKDAVVSLKVPEDRYCILLFDEMAIDTNLQYKPNDDCIEGVEDFGDSRTPKLANTVNVFMLKGARRTWKQPIVFTFTSGPIKQTKLKELIVAVIKECDKVGLQIIATVCDQGSANQATIHSLINDNTNRTNSTFGFIVDGKERIPLFDTPHLFKGLRNNLLTKNLHFVWKDINMVAKWEHIKQLYYLDTADDTRLCNKLTDSHVLPEKINKMKVSSCTQVFSHRVGSLMKRISRWDTRDEPNLPVSASETAEFILFADKLFDSLNGTTCKAPVGKPLKGGVSASSGHVEFWYEALQILDSMKFYSDQKNGFVANPSLRNLKHTIRGFIYLQQKLLNEGSFSFLLPRSFNQDALENFFGSVRSHGIRNINPSVHHFITSFKTLIINNFMSSHSMGQNCEEDVHVGALDTLRLCLEKDHPFTANVPVEAVHVELPAYLSHMKKSRVARGTIKYFTGYMVRKIKKNINHCEACKNNFYAGYTSQDNDVIEASEYAGCQLVRPGDYITYVTNEILSYIFYLLPRICHVNNISMCIYNAILPKVSLAPLNCPQHDTVSVTYVKLLIRVIIHFWCKQINRIAKGKDAKFITLYNANRNVLDPLKIAAHQRFLNNSKRFRKK</sequence>